<keyword evidence="3" id="KW-1133">Transmembrane helix</keyword>
<dbReference type="GeneID" id="25291477"/>
<dbReference type="Pfam" id="PF05705">
    <property type="entry name" value="DUF829"/>
    <property type="match status" value="1"/>
</dbReference>
<keyword evidence="2" id="KW-0812">Transmembrane</keyword>
<gene>
    <name evidence="7" type="ORF">Z518_03406</name>
</gene>
<organism evidence="7 8">
    <name type="scientific">Rhinocladiella mackenziei CBS 650.93</name>
    <dbReference type="NCBI Taxonomy" id="1442369"/>
    <lineage>
        <taxon>Eukaryota</taxon>
        <taxon>Fungi</taxon>
        <taxon>Dikarya</taxon>
        <taxon>Ascomycota</taxon>
        <taxon>Pezizomycotina</taxon>
        <taxon>Eurotiomycetes</taxon>
        <taxon>Chaetothyriomycetidae</taxon>
        <taxon>Chaetothyriales</taxon>
        <taxon>Herpotrichiellaceae</taxon>
        <taxon>Rhinocladiella</taxon>
    </lineage>
</organism>
<reference evidence="7 8" key="1">
    <citation type="submission" date="2015-01" db="EMBL/GenBank/DDBJ databases">
        <title>The Genome Sequence of Rhinocladiella mackenzie CBS 650.93.</title>
        <authorList>
            <consortium name="The Broad Institute Genomics Platform"/>
            <person name="Cuomo C."/>
            <person name="de Hoog S."/>
            <person name="Gorbushina A."/>
            <person name="Stielow B."/>
            <person name="Teixiera M."/>
            <person name="Abouelleil A."/>
            <person name="Chapman S.B."/>
            <person name="Priest M."/>
            <person name="Young S.K."/>
            <person name="Wortman J."/>
            <person name="Nusbaum C."/>
            <person name="Birren B."/>
        </authorList>
    </citation>
    <scope>NUCLEOTIDE SEQUENCE [LARGE SCALE GENOMIC DNA]</scope>
    <source>
        <strain evidence="7 8">CBS 650.93</strain>
    </source>
</reference>
<dbReference type="AlphaFoldDB" id="A0A0D2IRX8"/>
<dbReference type="Proteomes" id="UP000053617">
    <property type="component" value="Unassembled WGS sequence"/>
</dbReference>
<accession>A0A0D2IRX8</accession>
<dbReference type="GO" id="GO:0031965">
    <property type="term" value="C:nuclear membrane"/>
    <property type="evidence" value="ECO:0007669"/>
    <property type="project" value="UniProtKB-SubCell"/>
</dbReference>
<keyword evidence="8" id="KW-1185">Reference proteome</keyword>
<dbReference type="OrthoDB" id="77878at2759"/>
<evidence type="ECO:0000256" key="4">
    <source>
        <dbReference type="ARBA" id="ARBA00023136"/>
    </source>
</evidence>
<dbReference type="VEuPathDB" id="FungiDB:Z518_03406"/>
<dbReference type="EMBL" id="KN847476">
    <property type="protein sequence ID" value="KIX08749.1"/>
    <property type="molecule type" value="Genomic_DNA"/>
</dbReference>
<dbReference type="PANTHER" id="PTHR12265:SF30">
    <property type="entry name" value="TRANSMEMBRANE PROTEIN 53"/>
    <property type="match status" value="1"/>
</dbReference>
<evidence type="ECO:0000313" key="8">
    <source>
        <dbReference type="Proteomes" id="UP000053617"/>
    </source>
</evidence>
<evidence type="ECO:0000256" key="1">
    <source>
        <dbReference type="ARBA" id="ARBA00004126"/>
    </source>
</evidence>
<evidence type="ECO:0000256" key="6">
    <source>
        <dbReference type="ARBA" id="ARBA00037847"/>
    </source>
</evidence>
<evidence type="ECO:0000256" key="2">
    <source>
        <dbReference type="ARBA" id="ARBA00022692"/>
    </source>
</evidence>
<dbReference type="PANTHER" id="PTHR12265">
    <property type="entry name" value="TRANSMEMBRANE PROTEIN 53"/>
    <property type="match status" value="1"/>
</dbReference>
<sequence length="305" mass="34051">MELAGPEPELQSGEDLPDLHLADFTRLGTQIFLYTPTETHAKVGLTPESTAQPDLIIICSWMYAASRYIKKYTKAYQTRYPSSSILLLRQDGGDLFWRTVRQQVQNMEPAVSVVQRHVKTKQSSQSKVLLHIFSNGGSYTACLLADTYLSSSNQLLPIAALVFDSTPSLPSAARSHTAICEALPKSIPARAIGSAAVWAYLGIGYVLDKVGGKENIIMTLRRKLNHPQGAFMQRYLNRLYIYSQADPLIPAEDVEQHAREAAAVIGNGRVEMADFVSSRHVGHVMLDERRYWNVIETLWNKSLEN</sequence>
<evidence type="ECO:0000313" key="7">
    <source>
        <dbReference type="EMBL" id="KIX08749.1"/>
    </source>
</evidence>
<dbReference type="InterPro" id="IPR008547">
    <property type="entry name" value="DUF829_TMEM53"/>
</dbReference>
<dbReference type="HOGENOM" id="CLU_036503_0_0_1"/>
<keyword evidence="4" id="KW-0472">Membrane</keyword>
<keyword evidence="5" id="KW-0539">Nucleus</keyword>
<protein>
    <recommendedName>
        <fullName evidence="9">Indole-diterpene biosynthesis protein PaxU</fullName>
    </recommendedName>
</protein>
<dbReference type="RefSeq" id="XP_013275885.1">
    <property type="nucleotide sequence ID" value="XM_013420431.1"/>
</dbReference>
<comment type="subcellular location">
    <subcellularLocation>
        <location evidence="6">Endomembrane system</location>
        <topology evidence="6">Single-pass membrane protein</topology>
    </subcellularLocation>
    <subcellularLocation>
        <location evidence="1">Nucleus membrane</location>
    </subcellularLocation>
</comment>
<proteinExistence type="predicted"/>
<evidence type="ECO:0000256" key="3">
    <source>
        <dbReference type="ARBA" id="ARBA00022989"/>
    </source>
</evidence>
<evidence type="ECO:0000256" key="5">
    <source>
        <dbReference type="ARBA" id="ARBA00023242"/>
    </source>
</evidence>
<evidence type="ECO:0008006" key="9">
    <source>
        <dbReference type="Google" id="ProtNLM"/>
    </source>
</evidence>
<name>A0A0D2IRX8_9EURO</name>